<dbReference type="OrthoDB" id="479699at2"/>
<dbReference type="AlphaFoldDB" id="A0A1H6J228"/>
<dbReference type="PROSITE" id="PS51184">
    <property type="entry name" value="JMJC"/>
    <property type="match status" value="1"/>
</dbReference>
<dbReference type="InterPro" id="IPR003347">
    <property type="entry name" value="JmjC_dom"/>
</dbReference>
<sequence>MLNISRRCPIVDTCQPGVLPAEIVNAKQPVVLKGLVNHWPMVQLGQQNPALVADYLNSHYNGQPTQVYYGEPGLNGRYFYNDDATKLNFTVSLGKVDQVLRDILAWQQQAQPPSVYIASNLLQSHFPTLPDQHNMQLPKPEPGYATEPDRVSIWLGNRSLAACHYDTSENLACCVLGKRRFTLFPPEQVSNLYPGPLEPTPGGQAISMVDFSQPDLQRFPNFRHAVAAGQIAELEPGDALYLPSMWWHQVEAPGSFNILINYWWSTAPRYTGSGMNLLYHALLCLRDKPEHERRAWQALLNYYVFDDPKQAGQHLPEAARGVLGGLDEMQARQLRAMLLNRLNR</sequence>
<accession>A0A1H6J228</accession>
<dbReference type="SMART" id="SM00558">
    <property type="entry name" value="JmjC"/>
    <property type="match status" value="1"/>
</dbReference>
<dbReference type="PANTHER" id="PTHR12461:SF105">
    <property type="entry name" value="HYPOXIA-INDUCIBLE FACTOR 1-ALPHA INHIBITOR"/>
    <property type="match status" value="1"/>
</dbReference>
<dbReference type="Pfam" id="PF13621">
    <property type="entry name" value="Cupin_8"/>
    <property type="match status" value="1"/>
</dbReference>
<feature type="domain" description="JmjC" evidence="1">
    <location>
        <begin position="118"/>
        <end position="279"/>
    </location>
</feature>
<dbReference type="InterPro" id="IPR014710">
    <property type="entry name" value="RmlC-like_jellyroll"/>
</dbReference>
<proteinExistence type="predicted"/>
<dbReference type="InterPro" id="IPR041667">
    <property type="entry name" value="Cupin_8"/>
</dbReference>
<keyword evidence="3" id="KW-1185">Reference proteome</keyword>
<dbReference type="STRING" id="173990.SAMN05660691_00144"/>
<dbReference type="EMBL" id="FNXF01000001">
    <property type="protein sequence ID" value="SEH56100.1"/>
    <property type="molecule type" value="Genomic_DNA"/>
</dbReference>
<evidence type="ECO:0000259" key="1">
    <source>
        <dbReference type="PROSITE" id="PS51184"/>
    </source>
</evidence>
<evidence type="ECO:0000313" key="2">
    <source>
        <dbReference type="EMBL" id="SEH56100.1"/>
    </source>
</evidence>
<organism evidence="2 3">
    <name type="scientific">Rheinheimera pacifica</name>
    <dbReference type="NCBI Taxonomy" id="173990"/>
    <lineage>
        <taxon>Bacteria</taxon>
        <taxon>Pseudomonadati</taxon>
        <taxon>Pseudomonadota</taxon>
        <taxon>Gammaproteobacteria</taxon>
        <taxon>Chromatiales</taxon>
        <taxon>Chromatiaceae</taxon>
        <taxon>Rheinheimera</taxon>
    </lineage>
</organism>
<dbReference type="SUPFAM" id="SSF51197">
    <property type="entry name" value="Clavaminate synthase-like"/>
    <property type="match status" value="1"/>
</dbReference>
<dbReference type="PANTHER" id="PTHR12461">
    <property type="entry name" value="HYPOXIA-INDUCIBLE FACTOR 1 ALPHA INHIBITOR-RELATED"/>
    <property type="match status" value="1"/>
</dbReference>
<evidence type="ECO:0000313" key="3">
    <source>
        <dbReference type="Proteomes" id="UP000199371"/>
    </source>
</evidence>
<gene>
    <name evidence="2" type="ORF">SAMN05660691_00144</name>
</gene>
<name>A0A1H6J228_9GAMM</name>
<reference evidence="3" key="1">
    <citation type="submission" date="2016-10" db="EMBL/GenBank/DDBJ databases">
        <authorList>
            <person name="Varghese N."/>
            <person name="Submissions S."/>
        </authorList>
    </citation>
    <scope>NUCLEOTIDE SEQUENCE [LARGE SCALE GENOMIC DNA]</scope>
    <source>
        <strain evidence="3">DSM 17616</strain>
    </source>
</reference>
<dbReference type="Gene3D" id="2.60.120.10">
    <property type="entry name" value="Jelly Rolls"/>
    <property type="match status" value="1"/>
</dbReference>
<dbReference type="Proteomes" id="UP000199371">
    <property type="component" value="Unassembled WGS sequence"/>
</dbReference>
<protein>
    <submittedName>
        <fullName evidence="2">Cupin-like domain-containing protein</fullName>
    </submittedName>
</protein>